<reference evidence="1" key="1">
    <citation type="journal article" date="2015" name="Nature">
        <title>Complex archaea that bridge the gap between prokaryotes and eukaryotes.</title>
        <authorList>
            <person name="Spang A."/>
            <person name="Saw J.H."/>
            <person name="Jorgensen S.L."/>
            <person name="Zaremba-Niedzwiedzka K."/>
            <person name="Martijn J."/>
            <person name="Lind A.E."/>
            <person name="van Eijk R."/>
            <person name="Schleper C."/>
            <person name="Guy L."/>
            <person name="Ettema T.J."/>
        </authorList>
    </citation>
    <scope>NUCLEOTIDE SEQUENCE</scope>
</reference>
<feature type="non-terminal residue" evidence="1">
    <location>
        <position position="1"/>
    </location>
</feature>
<evidence type="ECO:0000313" key="1">
    <source>
        <dbReference type="EMBL" id="KKK56543.1"/>
    </source>
</evidence>
<name>A0A0F8WIQ6_9ZZZZ</name>
<comment type="caution">
    <text evidence="1">The sequence shown here is derived from an EMBL/GenBank/DDBJ whole genome shotgun (WGS) entry which is preliminary data.</text>
</comment>
<dbReference type="AlphaFoldDB" id="A0A0F8WIQ6"/>
<organism evidence="1">
    <name type="scientific">marine sediment metagenome</name>
    <dbReference type="NCBI Taxonomy" id="412755"/>
    <lineage>
        <taxon>unclassified sequences</taxon>
        <taxon>metagenomes</taxon>
        <taxon>ecological metagenomes</taxon>
    </lineage>
</organism>
<dbReference type="EMBL" id="LAZR01064939">
    <property type="protein sequence ID" value="KKK56543.1"/>
    <property type="molecule type" value="Genomic_DNA"/>
</dbReference>
<accession>A0A0F8WIQ6</accession>
<gene>
    <name evidence="1" type="ORF">LCGC14_3063490</name>
</gene>
<proteinExistence type="predicted"/>
<sequence length="45" mass="5127">FRDAMPIMRTGIDNLNSVLIDKSTNMFLQATTIMEQANVELKNLQ</sequence>
<protein>
    <submittedName>
        <fullName evidence="1">Uncharacterized protein</fullName>
    </submittedName>
</protein>